<keyword evidence="6 7" id="KW-0472">Membrane</keyword>
<evidence type="ECO:0000256" key="3">
    <source>
        <dbReference type="ARBA" id="ARBA00022475"/>
    </source>
</evidence>
<evidence type="ECO:0000256" key="4">
    <source>
        <dbReference type="ARBA" id="ARBA00022692"/>
    </source>
</evidence>
<dbReference type="PANTHER" id="PTHR43744">
    <property type="entry name" value="ABC TRANSPORTER PERMEASE PROTEIN MG189-RELATED-RELATED"/>
    <property type="match status" value="1"/>
</dbReference>
<feature type="transmembrane region" description="Helical" evidence="7">
    <location>
        <begin position="41"/>
        <end position="67"/>
    </location>
</feature>
<keyword evidence="2 7" id="KW-0813">Transport</keyword>
<dbReference type="CDD" id="cd06261">
    <property type="entry name" value="TM_PBP2"/>
    <property type="match status" value="1"/>
</dbReference>
<evidence type="ECO:0000256" key="7">
    <source>
        <dbReference type="RuleBase" id="RU363032"/>
    </source>
</evidence>
<comment type="similarity">
    <text evidence="7">Belongs to the binding-protein-dependent transport system permease family.</text>
</comment>
<gene>
    <name evidence="9" type="ORF">MUG09_13465</name>
</gene>
<comment type="subcellular location">
    <subcellularLocation>
        <location evidence="1 7">Cell membrane</location>
        <topology evidence="1 7">Multi-pass membrane protein</topology>
    </subcellularLocation>
</comment>
<feature type="transmembrane region" description="Helical" evidence="7">
    <location>
        <begin position="108"/>
        <end position="131"/>
    </location>
</feature>
<protein>
    <submittedName>
        <fullName evidence="9">Carbohydrate ABC transporter permease</fullName>
    </submittedName>
</protein>
<keyword evidence="10" id="KW-1185">Reference proteome</keyword>
<organism evidence="9 10">
    <name type="scientific">Sphaerochaeta associata</name>
    <dbReference type="NCBI Taxonomy" id="1129264"/>
    <lineage>
        <taxon>Bacteria</taxon>
        <taxon>Pseudomonadati</taxon>
        <taxon>Spirochaetota</taxon>
        <taxon>Spirochaetia</taxon>
        <taxon>Spirochaetales</taxon>
        <taxon>Sphaerochaetaceae</taxon>
        <taxon>Sphaerochaeta</taxon>
    </lineage>
</organism>
<accession>A0ABY4D8E9</accession>
<dbReference type="EMBL" id="CP094929">
    <property type="protein sequence ID" value="UOM50566.1"/>
    <property type="molecule type" value="Genomic_DNA"/>
</dbReference>
<evidence type="ECO:0000256" key="1">
    <source>
        <dbReference type="ARBA" id="ARBA00004651"/>
    </source>
</evidence>
<dbReference type="RefSeq" id="WP_244771954.1">
    <property type="nucleotide sequence ID" value="NZ_CP094929.1"/>
</dbReference>
<dbReference type="InterPro" id="IPR035906">
    <property type="entry name" value="MetI-like_sf"/>
</dbReference>
<evidence type="ECO:0000313" key="9">
    <source>
        <dbReference type="EMBL" id="UOM50566.1"/>
    </source>
</evidence>
<dbReference type="Pfam" id="PF00528">
    <property type="entry name" value="BPD_transp_1"/>
    <property type="match status" value="1"/>
</dbReference>
<feature type="transmembrane region" description="Helical" evidence="7">
    <location>
        <begin position="152"/>
        <end position="174"/>
    </location>
</feature>
<evidence type="ECO:0000256" key="6">
    <source>
        <dbReference type="ARBA" id="ARBA00023136"/>
    </source>
</evidence>
<evidence type="ECO:0000256" key="2">
    <source>
        <dbReference type="ARBA" id="ARBA00022448"/>
    </source>
</evidence>
<evidence type="ECO:0000256" key="5">
    <source>
        <dbReference type="ARBA" id="ARBA00022989"/>
    </source>
</evidence>
<proteinExistence type="inferred from homology"/>
<dbReference type="Gene3D" id="1.10.3720.10">
    <property type="entry name" value="MetI-like"/>
    <property type="match status" value="1"/>
</dbReference>
<feature type="transmembrane region" description="Helical" evidence="7">
    <location>
        <begin position="208"/>
        <end position="229"/>
    </location>
</feature>
<name>A0ABY4D8E9_9SPIR</name>
<keyword evidence="3" id="KW-1003">Cell membrane</keyword>
<dbReference type="PANTHER" id="PTHR43744:SF12">
    <property type="entry name" value="ABC TRANSPORTER PERMEASE PROTEIN MG189-RELATED"/>
    <property type="match status" value="1"/>
</dbReference>
<sequence length="245" mass="27475">MVLINSLKPRREAALFSIKLPTQWQWDNYRQVLESAHILQAFVNGLIISIGSGILIVVVSSLCAYVIARSRQKWAQTQYYLFLSGLVIPVAFIPTYLVLNALNLLNTYAGLILVAATYGLPMSIFLYAGFVKTIPRELDEAAVIEGCPPLQFFFQIVFPLIKPVTMTLIIFNFVGSWNDIQIPLYFSSSDKWALPLTVYNFYGAHSSAWNLIFADIIITIFPLLILYVFAQKYITEGMTAGAVKG</sequence>
<feature type="domain" description="ABC transmembrane type-1" evidence="8">
    <location>
        <begin position="42"/>
        <end position="230"/>
    </location>
</feature>
<evidence type="ECO:0000259" key="8">
    <source>
        <dbReference type="PROSITE" id="PS50928"/>
    </source>
</evidence>
<dbReference type="InterPro" id="IPR000515">
    <property type="entry name" value="MetI-like"/>
</dbReference>
<evidence type="ECO:0000313" key="10">
    <source>
        <dbReference type="Proteomes" id="UP000829708"/>
    </source>
</evidence>
<keyword evidence="4 7" id="KW-0812">Transmembrane</keyword>
<keyword evidence="5 7" id="KW-1133">Transmembrane helix</keyword>
<feature type="transmembrane region" description="Helical" evidence="7">
    <location>
        <begin position="79"/>
        <end position="102"/>
    </location>
</feature>
<dbReference type="Proteomes" id="UP000829708">
    <property type="component" value="Chromosome"/>
</dbReference>
<reference evidence="10" key="1">
    <citation type="journal article" date="2024" name="J Bioinform Genom">
        <title>Complete genome sequence of the type strain bacterium Sphaerochaeta associata GLS2t (VKM B-2742)t.</title>
        <authorList>
            <person name="Troshina O.Y."/>
            <person name="Tepeeva A.N."/>
            <person name="Arzamasceva V.O."/>
            <person name="Whitman W.B."/>
            <person name="Varghese N."/>
            <person name="Shapiro N."/>
            <person name="Woyke T."/>
            <person name="Kripides N.C."/>
            <person name="Vasilenko O.V."/>
        </authorList>
    </citation>
    <scope>NUCLEOTIDE SEQUENCE [LARGE SCALE GENOMIC DNA]</scope>
    <source>
        <strain evidence="10">GLS2T</strain>
    </source>
</reference>
<dbReference type="SUPFAM" id="SSF161098">
    <property type="entry name" value="MetI-like"/>
    <property type="match status" value="1"/>
</dbReference>
<dbReference type="PROSITE" id="PS50928">
    <property type="entry name" value="ABC_TM1"/>
    <property type="match status" value="1"/>
</dbReference>